<feature type="compositionally biased region" description="Low complexity" evidence="2">
    <location>
        <begin position="1176"/>
        <end position="1185"/>
    </location>
</feature>
<proteinExistence type="predicted"/>
<dbReference type="Proteomes" id="UP000002630">
    <property type="component" value="Linkage Group LG16"/>
</dbReference>
<feature type="region of interest" description="Disordered" evidence="2">
    <location>
        <begin position="1068"/>
        <end position="1093"/>
    </location>
</feature>
<feature type="compositionally biased region" description="Low complexity" evidence="2">
    <location>
        <begin position="769"/>
        <end position="784"/>
    </location>
</feature>
<dbReference type="InterPro" id="IPR029016">
    <property type="entry name" value="GAF-like_dom_sf"/>
</dbReference>
<gene>
    <name evidence="3" type="ORF">Esi_0350_0016</name>
</gene>
<dbReference type="EMBL" id="FN648543">
    <property type="protein sequence ID" value="CBJ32616.1"/>
    <property type="molecule type" value="Genomic_DNA"/>
</dbReference>
<sequence>MGALPGVAAVAAGGGERAGGVDGGVDVLLLNDGLEAFDNGTTVEAALLRAARRRRKSNGGGVEGGGDGSTTSGTVRNMLLARVGSGMTSNQRRSGASLAEAGGGHPHLPEPPTAVIQALNKQVAPERFTEGDARAVRTLAPAIAAGSRLIVSLLNLSGRAGGANPAREHASPKFDCPPATEPSSRGCPEELLLLRDGLRRAREGLGADRARLFVLDTDLAPGVAVGGGGRLRLQLWHEDPARPWSVGMSGALGQSGGGGWGGVRLDAGLHGVAVSTGRAARSADALSDPLYDREPDVREGFLARSVLCAPLLERQPPPSGGDTAAAAKETDRGSTASSSGGIASGVPFAVLELTLGRRSVPVDDDGRATEASIARGSGLGESGGGRTRKAFAEGDEALAEAFARDLAGLLSGLLAAGFRPRESATTLAGGGGHLGTARGVSRGSARDGRASWQQRRAIPSVDDACDDHDRGRLLTRADLRRPTQQDNDHGQTGLEGVEARGRVRGQMGSSSTSTAVGVSPLGAGVRASVATTGQKSPDGDEGPLPPSPATEGSSGYGGGSPTTSPHGRVVSEEQRRGAASLGRQQQVEAIEARSWATAQRVLEHCKESLAADKRPRQHHHPDGSANLAVAAASSTSNSHAASIAPAVRSLVSTLLPGCTAVLLLLDRATGRLRDAGFETDHPDEGGADRATPQQPPVQREDVARRALASGKALLSRMADPGEAAAAPEGGGGSSDLSRRRIFCVPVVTDSVGLALGWCEALDRQEKASQEQAAAGARTAAAAAAARERSREELEARHKEELRLARQSHGARAAETADAHARAVASLLEDKEELAAAAARALALARARKDGARALVAWREASRRGRKAEAIAARLLERRRGKALREWRSRTLALRARDGAEAAGVEASARRGLRRAVGTWTKNVARRRVAEERRLAGARLVAEVLRRSGGPVKICFCVWRVAARDASAAQKALAQNEADEKRRAVVDEELSRAEARAQLLSERVADMCRRRRNDRVVRSACRAWLGLAQQMGQRRENVRLAELWRRRQALKSALTRWRGVIVPQAQSIPPALTAEEGPPATGTGPPAVGLTESETRVERVGPWGSIGETPVAAAVAGEAGGGRGVPPPAGSRGGQASTRGGERLLVSGGREGVVQAAVAHSPIRTDALASGTGGGSSVRSSSVADRAAASPRAAEITAFRDNNATGDGGLERLRLETLTEAAAGGFRQQRDRTSALRLLSAWRRAAATERSKREALSRLVRGARRRRLRGGLSRWRVGARAVRAKEERRAAREGAAASASKAKEAVAEAAEAASAAAAAARGRAAAEKLATEREKELRLEKAAGEELREAVERLQTEASETALREQKADEHSRERSARAFLLSLAVAETFRRGRQRLLASRALKTLRELARARRLASYATARITALRLSRALRCWGNRARRSSELRGAGAKSVLAARRISSLHLSRCLGSWREEARRGRRRRSAAVSGAEALSRRRRRAAIAVWKEAYRGREASAAREAARMRISRLRHGLERWRRAALGRGWLDFDRGGGGGGSRVLARLEGLAAAVDTARGRRRARVALRRWSGHAQGVRRRSDVEMRVQEAFVSGNQAVAVLRWRAITCLRRRLRQRLDRGAAWATLAGVRKGWKAWRDRAASAPEEDYTQDDGAYETGDTDNMGQITPPAKGGFRYVSKFTDAFTRMKETTCLGPSPSPLESFTPTTCTWLLR</sequence>
<feature type="region of interest" description="Disordered" evidence="2">
    <location>
        <begin position="1654"/>
        <end position="1676"/>
    </location>
</feature>
<evidence type="ECO:0000313" key="3">
    <source>
        <dbReference type="EMBL" id="CBJ32616.1"/>
    </source>
</evidence>
<feature type="compositionally biased region" description="Basic and acidic residues" evidence="2">
    <location>
        <begin position="785"/>
        <end position="794"/>
    </location>
</feature>
<protein>
    <recommendedName>
        <fullName evidence="5">GAF domain-containing protein</fullName>
    </recommendedName>
</protein>
<feature type="region of interest" description="Disordered" evidence="2">
    <location>
        <begin position="161"/>
        <end position="188"/>
    </location>
</feature>
<feature type="coiled-coil region" evidence="1">
    <location>
        <begin position="975"/>
        <end position="1009"/>
    </location>
</feature>
<dbReference type="InParanoid" id="D7FYZ9"/>
<feature type="region of interest" description="Disordered" evidence="2">
    <location>
        <begin position="312"/>
        <end position="340"/>
    </location>
</feature>
<evidence type="ECO:0008006" key="5">
    <source>
        <dbReference type="Google" id="ProtNLM"/>
    </source>
</evidence>
<feature type="region of interest" description="Disordered" evidence="2">
    <location>
        <begin position="675"/>
        <end position="700"/>
    </location>
</feature>
<dbReference type="EMBL" id="FN649741">
    <property type="protein sequence ID" value="CBJ32616.1"/>
    <property type="molecule type" value="Genomic_DNA"/>
</dbReference>
<keyword evidence="1" id="KW-0175">Coiled coil</keyword>
<feature type="region of interest" description="Disordered" evidence="2">
    <location>
        <begin position="1116"/>
        <end position="1141"/>
    </location>
</feature>
<feature type="region of interest" description="Disordered" evidence="2">
    <location>
        <begin position="425"/>
        <end position="585"/>
    </location>
</feature>
<feature type="region of interest" description="Disordered" evidence="2">
    <location>
        <begin position="769"/>
        <end position="794"/>
    </location>
</feature>
<feature type="region of interest" description="Disordered" evidence="2">
    <location>
        <begin position="53"/>
        <end position="112"/>
    </location>
</feature>
<dbReference type="Gene3D" id="3.30.450.40">
    <property type="match status" value="1"/>
</dbReference>
<feature type="compositionally biased region" description="Low complexity" evidence="2">
    <location>
        <begin position="508"/>
        <end position="519"/>
    </location>
</feature>
<reference evidence="3 4" key="1">
    <citation type="journal article" date="2010" name="Nature">
        <title>The Ectocarpus genome and the independent evolution of multicellularity in brown algae.</title>
        <authorList>
            <person name="Cock J.M."/>
            <person name="Sterck L."/>
            <person name="Rouze P."/>
            <person name="Scornet D."/>
            <person name="Allen A.E."/>
            <person name="Amoutzias G."/>
            <person name="Anthouard V."/>
            <person name="Artiguenave F."/>
            <person name="Aury J.M."/>
            <person name="Badger J.H."/>
            <person name="Beszteri B."/>
            <person name="Billiau K."/>
            <person name="Bonnet E."/>
            <person name="Bothwell J.H."/>
            <person name="Bowler C."/>
            <person name="Boyen C."/>
            <person name="Brownlee C."/>
            <person name="Carrano C.J."/>
            <person name="Charrier B."/>
            <person name="Cho G.Y."/>
            <person name="Coelho S.M."/>
            <person name="Collen J."/>
            <person name="Corre E."/>
            <person name="Da Silva C."/>
            <person name="Delage L."/>
            <person name="Delaroque N."/>
            <person name="Dittami S.M."/>
            <person name="Doulbeau S."/>
            <person name="Elias M."/>
            <person name="Farnham G."/>
            <person name="Gachon C.M."/>
            <person name="Gschloessl B."/>
            <person name="Heesch S."/>
            <person name="Jabbari K."/>
            <person name="Jubin C."/>
            <person name="Kawai H."/>
            <person name="Kimura K."/>
            <person name="Kloareg B."/>
            <person name="Kupper F.C."/>
            <person name="Lang D."/>
            <person name="Le Bail A."/>
            <person name="Leblanc C."/>
            <person name="Lerouge P."/>
            <person name="Lohr M."/>
            <person name="Lopez P.J."/>
            <person name="Martens C."/>
            <person name="Maumus F."/>
            <person name="Michel G."/>
            <person name="Miranda-Saavedra D."/>
            <person name="Morales J."/>
            <person name="Moreau H."/>
            <person name="Motomura T."/>
            <person name="Nagasato C."/>
            <person name="Napoli C.A."/>
            <person name="Nelson D.R."/>
            <person name="Nyvall-Collen P."/>
            <person name="Peters A.F."/>
            <person name="Pommier C."/>
            <person name="Potin P."/>
            <person name="Poulain J."/>
            <person name="Quesneville H."/>
            <person name="Read B."/>
            <person name="Rensing S.A."/>
            <person name="Ritter A."/>
            <person name="Rousvoal S."/>
            <person name="Samanta M."/>
            <person name="Samson G."/>
            <person name="Schroeder D.C."/>
            <person name="Segurens B."/>
            <person name="Strittmatter M."/>
            <person name="Tonon T."/>
            <person name="Tregear J.W."/>
            <person name="Valentin K."/>
            <person name="von Dassow P."/>
            <person name="Yamagishi T."/>
            <person name="Van de Peer Y."/>
            <person name="Wincker P."/>
        </authorList>
    </citation>
    <scope>NUCLEOTIDE SEQUENCE [LARGE SCALE GENOMIC DNA]</scope>
    <source>
        <strain evidence="4">Ec32 / CCAP1310/4</strain>
    </source>
</reference>
<evidence type="ECO:0000256" key="1">
    <source>
        <dbReference type="SAM" id="Coils"/>
    </source>
</evidence>
<evidence type="ECO:0000313" key="4">
    <source>
        <dbReference type="Proteomes" id="UP000002630"/>
    </source>
</evidence>
<keyword evidence="4" id="KW-1185">Reference proteome</keyword>
<feature type="compositionally biased region" description="Basic and acidic residues" evidence="2">
    <location>
        <begin position="467"/>
        <end position="489"/>
    </location>
</feature>
<dbReference type="SUPFAM" id="SSF55781">
    <property type="entry name" value="GAF domain-like"/>
    <property type="match status" value="1"/>
</dbReference>
<accession>D7FYZ9</accession>
<feature type="compositionally biased region" description="Basic and acidic residues" evidence="2">
    <location>
        <begin position="675"/>
        <end position="687"/>
    </location>
</feature>
<feature type="compositionally biased region" description="Gly residues" evidence="2">
    <location>
        <begin position="58"/>
        <end position="68"/>
    </location>
</feature>
<organism evidence="3 4">
    <name type="scientific">Ectocarpus siliculosus</name>
    <name type="common">Brown alga</name>
    <name type="synonym">Conferva siliculosa</name>
    <dbReference type="NCBI Taxonomy" id="2880"/>
    <lineage>
        <taxon>Eukaryota</taxon>
        <taxon>Sar</taxon>
        <taxon>Stramenopiles</taxon>
        <taxon>Ochrophyta</taxon>
        <taxon>PX clade</taxon>
        <taxon>Phaeophyceae</taxon>
        <taxon>Ectocarpales</taxon>
        <taxon>Ectocarpaceae</taxon>
        <taxon>Ectocarpus</taxon>
    </lineage>
</organism>
<feature type="compositionally biased region" description="Low complexity" evidence="2">
    <location>
        <begin position="1072"/>
        <end position="1086"/>
    </location>
</feature>
<name>D7FYZ9_ECTSI</name>
<evidence type="ECO:0000256" key="2">
    <source>
        <dbReference type="SAM" id="MobiDB-lite"/>
    </source>
</evidence>
<dbReference type="OrthoDB" id="10587048at2759"/>
<feature type="compositionally biased region" description="Acidic residues" evidence="2">
    <location>
        <begin position="1657"/>
        <end position="1667"/>
    </location>
</feature>
<feature type="region of interest" description="Disordered" evidence="2">
    <location>
        <begin position="1165"/>
        <end position="1185"/>
    </location>
</feature>